<evidence type="ECO:0000256" key="1">
    <source>
        <dbReference type="SAM" id="SignalP"/>
    </source>
</evidence>
<keyword evidence="1" id="KW-0732">Signal</keyword>
<sequence length="224" mass="24579">MAASVVARLSSAALILATVVLGQGEKKYECDVEGVWMCYSHIGDLYGMVPLANNVPQDKNDYLQYFCKDLKVEQQLPAEPECRIRFPSCSDADKKKFTRMEAGYTALREAISTANQCESVANLRECLNLDVIRRCEAFPDGGATFEENERAKIRGAQNLKKCLAEAVKPCEGKQNAQAIAQLDKIATAIIDLSSFSDGKNSASKTNAAMGVMVSLLLIFFRGIY</sequence>
<evidence type="ECO:0000313" key="2">
    <source>
        <dbReference type="EMBL" id="JAC28181.1"/>
    </source>
</evidence>
<protein>
    <submittedName>
        <fullName evidence="2">Putative secreted protein</fullName>
    </submittedName>
</protein>
<reference evidence="2" key="1">
    <citation type="submission" date="2014-03" db="EMBL/GenBank/DDBJ databases">
        <title>The sialotranscriptome of Amblyomma triste, Amblyomma parvum and Amblyomma cajennense ticks, uncovered by 454-based RNA-seq.</title>
        <authorList>
            <person name="Garcia G.R."/>
            <person name="Gardinassi L.G."/>
            <person name="Ribeiro J.M."/>
            <person name="Anatriello E."/>
            <person name="Ferreira B.R."/>
            <person name="Moreira H.N."/>
            <person name="Mafra C."/>
            <person name="Olegario M.M."/>
            <person name="Szabo P.J."/>
            <person name="Miranda-Santos I.K."/>
            <person name="Maruyama S.R."/>
        </authorList>
    </citation>
    <scope>NUCLEOTIDE SEQUENCE</scope>
    <source>
        <strain evidence="2">Mato Grasso do Sul</strain>
        <tissue evidence="2">Salivary glands</tissue>
    </source>
</reference>
<accession>A0A023G1V6</accession>
<name>A0A023G1V6_AMBTT</name>
<dbReference type="AlphaFoldDB" id="A0A023G1V6"/>
<proteinExistence type="evidence at transcript level"/>
<organism evidence="2">
    <name type="scientific">Amblyomma triste</name>
    <name type="common">Neotropical tick</name>
    <dbReference type="NCBI Taxonomy" id="251400"/>
    <lineage>
        <taxon>Eukaryota</taxon>
        <taxon>Metazoa</taxon>
        <taxon>Ecdysozoa</taxon>
        <taxon>Arthropoda</taxon>
        <taxon>Chelicerata</taxon>
        <taxon>Arachnida</taxon>
        <taxon>Acari</taxon>
        <taxon>Parasitiformes</taxon>
        <taxon>Ixodida</taxon>
        <taxon>Ixodoidea</taxon>
        <taxon>Ixodidae</taxon>
        <taxon>Amblyomminae</taxon>
        <taxon>Amblyomma</taxon>
    </lineage>
</organism>
<feature type="chain" id="PRO_5001516553" evidence="1">
    <location>
        <begin position="23"/>
        <end position="224"/>
    </location>
</feature>
<feature type="signal peptide" evidence="1">
    <location>
        <begin position="1"/>
        <end position="22"/>
    </location>
</feature>
<dbReference type="EMBL" id="GBBM01007237">
    <property type="protein sequence ID" value="JAC28181.1"/>
    <property type="molecule type" value="mRNA"/>
</dbReference>